<dbReference type="GO" id="GO:0000122">
    <property type="term" value="P:negative regulation of transcription by RNA polymerase II"/>
    <property type="evidence" value="ECO:0007669"/>
    <property type="project" value="InterPro"/>
</dbReference>
<proteinExistence type="predicted"/>
<dbReference type="AlphaFoldDB" id="A0A5B8MUS7"/>
<dbReference type="GO" id="GO:0016251">
    <property type="term" value="F:RNA polymerase II general transcription initiation factor activity"/>
    <property type="evidence" value="ECO:0007669"/>
    <property type="project" value="TreeGrafter"/>
</dbReference>
<dbReference type="PANTHER" id="PTHR46138:SF1">
    <property type="entry name" value="PROTEIN DR1"/>
    <property type="match status" value="1"/>
</dbReference>
<dbReference type="Gene3D" id="1.10.20.10">
    <property type="entry name" value="Histone, subunit A"/>
    <property type="match status" value="1"/>
</dbReference>
<organism evidence="4 5">
    <name type="scientific">Chloropicon primus</name>
    <dbReference type="NCBI Taxonomy" id="1764295"/>
    <lineage>
        <taxon>Eukaryota</taxon>
        <taxon>Viridiplantae</taxon>
        <taxon>Chlorophyta</taxon>
        <taxon>Chloropicophyceae</taxon>
        <taxon>Chloropicales</taxon>
        <taxon>Chloropicaceae</taxon>
        <taxon>Chloropicon</taxon>
    </lineage>
</organism>
<keyword evidence="2" id="KW-0539">Nucleus</keyword>
<dbReference type="EMBL" id="CP031045">
    <property type="protein sequence ID" value="QDZ24107.1"/>
    <property type="molecule type" value="Genomic_DNA"/>
</dbReference>
<sequence length="137" mass="15214">MDEYEASFGDGADFVDFSGDLRKMLKTADTKVEHWLSQDAVDALNEAIKAFIGVISEGSVVALENDKKKKKVLSPEHVVAGLEAKGFGEIARELEKNHGDVLTARKRKKKDDDGMTEEQMLELQKKLFAQAKAKQAF</sequence>
<dbReference type="SUPFAM" id="SSF47113">
    <property type="entry name" value="Histone-fold"/>
    <property type="match status" value="1"/>
</dbReference>
<comment type="subcellular location">
    <subcellularLocation>
        <location evidence="1">Nucleus</location>
    </subcellularLocation>
</comment>
<keyword evidence="5" id="KW-1185">Reference proteome</keyword>
<dbReference type="InterPro" id="IPR042225">
    <property type="entry name" value="Ncb2"/>
</dbReference>
<dbReference type="Proteomes" id="UP000316726">
    <property type="component" value="Chromosome 12"/>
</dbReference>
<dbReference type="GO" id="GO:0017025">
    <property type="term" value="F:TBP-class protein binding"/>
    <property type="evidence" value="ECO:0007669"/>
    <property type="project" value="TreeGrafter"/>
</dbReference>
<feature type="domain" description="Transcription factor CBF/NF-Y/archaeal histone" evidence="3">
    <location>
        <begin position="22"/>
        <end position="78"/>
    </location>
</feature>
<gene>
    <name evidence="4" type="ORF">A3770_12p66250</name>
</gene>
<reference evidence="4 5" key="1">
    <citation type="submission" date="2018-07" db="EMBL/GenBank/DDBJ databases">
        <title>The complete nuclear genome of the prasinophyte Chloropicon primus (CCMP1205).</title>
        <authorList>
            <person name="Pombert J.-F."/>
            <person name="Otis C."/>
            <person name="Turmel M."/>
            <person name="Lemieux C."/>
        </authorList>
    </citation>
    <scope>NUCLEOTIDE SEQUENCE [LARGE SCALE GENOMIC DNA]</scope>
    <source>
        <strain evidence="4 5">CCMP1205</strain>
    </source>
</reference>
<accession>A0A5B8MUS7</accession>
<dbReference type="InterPro" id="IPR009072">
    <property type="entry name" value="Histone-fold"/>
</dbReference>
<evidence type="ECO:0000259" key="3">
    <source>
        <dbReference type="Pfam" id="PF00808"/>
    </source>
</evidence>
<evidence type="ECO:0000313" key="5">
    <source>
        <dbReference type="Proteomes" id="UP000316726"/>
    </source>
</evidence>
<evidence type="ECO:0000256" key="2">
    <source>
        <dbReference type="ARBA" id="ARBA00023242"/>
    </source>
</evidence>
<evidence type="ECO:0000313" key="4">
    <source>
        <dbReference type="EMBL" id="QDZ24107.1"/>
    </source>
</evidence>
<dbReference type="STRING" id="1764295.A0A5B8MUS7"/>
<dbReference type="PANTHER" id="PTHR46138">
    <property type="entry name" value="PROTEIN DR1"/>
    <property type="match status" value="1"/>
</dbReference>
<dbReference type="GO" id="GO:0046982">
    <property type="term" value="F:protein heterodimerization activity"/>
    <property type="evidence" value="ECO:0007669"/>
    <property type="project" value="InterPro"/>
</dbReference>
<dbReference type="GO" id="GO:0051123">
    <property type="term" value="P:RNA polymerase II preinitiation complex assembly"/>
    <property type="evidence" value="ECO:0007669"/>
    <property type="project" value="TreeGrafter"/>
</dbReference>
<protein>
    <recommendedName>
        <fullName evidence="3">Transcription factor CBF/NF-Y/archaeal histone domain-containing protein</fullName>
    </recommendedName>
</protein>
<dbReference type="InterPro" id="IPR003958">
    <property type="entry name" value="CBFA_NFYB_domain"/>
</dbReference>
<name>A0A5B8MUS7_9CHLO</name>
<dbReference type="GO" id="GO:0017054">
    <property type="term" value="C:negative cofactor 2 complex"/>
    <property type="evidence" value="ECO:0007669"/>
    <property type="project" value="InterPro"/>
</dbReference>
<evidence type="ECO:0000256" key="1">
    <source>
        <dbReference type="ARBA" id="ARBA00004123"/>
    </source>
</evidence>
<dbReference type="Pfam" id="PF00808">
    <property type="entry name" value="CBFD_NFYB_HMF"/>
    <property type="match status" value="1"/>
</dbReference>